<evidence type="ECO:0000259" key="7">
    <source>
        <dbReference type="PROSITE" id="PS51144"/>
    </source>
</evidence>
<protein>
    <recommendedName>
        <fullName evidence="2">carbonic anhydrase</fullName>
        <ecNumber evidence="2">4.2.1.1</ecNumber>
    </recommendedName>
</protein>
<dbReference type="EMBL" id="SNXJ01000011">
    <property type="protein sequence ID" value="TDP27484.1"/>
    <property type="molecule type" value="Genomic_DNA"/>
</dbReference>
<dbReference type="GO" id="GO:0008270">
    <property type="term" value="F:zinc ion binding"/>
    <property type="evidence" value="ECO:0007669"/>
    <property type="project" value="InterPro"/>
</dbReference>
<comment type="catalytic activity">
    <reaction evidence="6">
        <text>hydrogencarbonate + H(+) = CO2 + H2O</text>
        <dbReference type="Rhea" id="RHEA:10748"/>
        <dbReference type="ChEBI" id="CHEBI:15377"/>
        <dbReference type="ChEBI" id="CHEBI:15378"/>
        <dbReference type="ChEBI" id="CHEBI:16526"/>
        <dbReference type="ChEBI" id="CHEBI:17544"/>
        <dbReference type="EC" id="4.2.1.1"/>
    </reaction>
</comment>
<comment type="similarity">
    <text evidence="1">Belongs to the alpha-carbonic anhydrase family.</text>
</comment>
<dbReference type="AlphaFoldDB" id="A0A379AZM0"/>
<dbReference type="PANTHER" id="PTHR18952:SF265">
    <property type="entry name" value="CARBONIC ANHYDRASE"/>
    <property type="match status" value="1"/>
</dbReference>
<sequence>MKKFIFPSLLTVLLAGCAHTPHEANPHSYWGYSGEGAPQHWGQLSADYQLCERGKNQSPVNLTNAVTSHNSVEYQYQPSSVSLANNGHTLQASLQSANNQLKIDDKTFTLQQFHFHTPSEHQFQGKHFPVEIHFVHKSETGELAVLAIMVKEGKTNSVLEELLHNPLNVNEKMALAQPLDITKLLPRSKGHYRLNGSLTTPPCSEGVNWVVLQQPISASSEQIRSLSHTLGNNNRPVQPINARIVVSE</sequence>
<keyword evidence="11" id="KW-1185">Reference proteome</keyword>
<name>A0A379AZM0_AVIGA</name>
<dbReference type="Proteomes" id="UP000255113">
    <property type="component" value="Unassembled WGS sequence"/>
</dbReference>
<evidence type="ECO:0000256" key="4">
    <source>
        <dbReference type="ARBA" id="ARBA00022833"/>
    </source>
</evidence>
<dbReference type="InterPro" id="IPR036398">
    <property type="entry name" value="CA_dom_sf"/>
</dbReference>
<evidence type="ECO:0000256" key="6">
    <source>
        <dbReference type="ARBA" id="ARBA00048348"/>
    </source>
</evidence>
<dbReference type="RefSeq" id="WP_103854337.1">
    <property type="nucleotide sequence ID" value="NZ_PQVJ01000052.1"/>
</dbReference>
<keyword evidence="4" id="KW-0862">Zinc</keyword>
<evidence type="ECO:0000256" key="3">
    <source>
        <dbReference type="ARBA" id="ARBA00022723"/>
    </source>
</evidence>
<evidence type="ECO:0000256" key="2">
    <source>
        <dbReference type="ARBA" id="ARBA00012925"/>
    </source>
</evidence>
<dbReference type="Proteomes" id="UP000294683">
    <property type="component" value="Unassembled WGS sequence"/>
</dbReference>
<feature type="domain" description="Alpha-carbonic anhydrase" evidence="7">
    <location>
        <begin position="28"/>
        <end position="248"/>
    </location>
</feature>
<keyword evidence="5 8" id="KW-0456">Lyase</keyword>
<dbReference type="Gene3D" id="3.10.200.10">
    <property type="entry name" value="Alpha carbonic anhydrase"/>
    <property type="match status" value="1"/>
</dbReference>
<dbReference type="Pfam" id="PF00194">
    <property type="entry name" value="Carb_anhydrase"/>
    <property type="match status" value="1"/>
</dbReference>
<reference evidence="8 10" key="1">
    <citation type="submission" date="2018-06" db="EMBL/GenBank/DDBJ databases">
        <authorList>
            <consortium name="Pathogen Informatics"/>
            <person name="Doyle S."/>
        </authorList>
    </citation>
    <scope>NUCLEOTIDE SEQUENCE [LARGE SCALE GENOMIC DNA]</scope>
    <source>
        <strain evidence="8 10">NCTC11188</strain>
    </source>
</reference>
<evidence type="ECO:0000313" key="9">
    <source>
        <dbReference type="EMBL" id="TDP27484.1"/>
    </source>
</evidence>
<organism evidence="8 10">
    <name type="scientific">Avibacterium gallinarum</name>
    <name type="common">Pasteurella gallinarum</name>
    <dbReference type="NCBI Taxonomy" id="755"/>
    <lineage>
        <taxon>Bacteria</taxon>
        <taxon>Pseudomonadati</taxon>
        <taxon>Pseudomonadota</taxon>
        <taxon>Gammaproteobacteria</taxon>
        <taxon>Pasteurellales</taxon>
        <taxon>Pasteurellaceae</taxon>
        <taxon>Avibacterium</taxon>
    </lineage>
</organism>
<evidence type="ECO:0000313" key="11">
    <source>
        <dbReference type="Proteomes" id="UP000294683"/>
    </source>
</evidence>
<evidence type="ECO:0000256" key="1">
    <source>
        <dbReference type="ARBA" id="ARBA00010718"/>
    </source>
</evidence>
<dbReference type="PROSITE" id="PS51144">
    <property type="entry name" value="ALPHA_CA_2"/>
    <property type="match status" value="1"/>
</dbReference>
<dbReference type="PROSITE" id="PS51257">
    <property type="entry name" value="PROKAR_LIPOPROTEIN"/>
    <property type="match status" value="1"/>
</dbReference>
<proteinExistence type="inferred from homology"/>
<dbReference type="GO" id="GO:0004089">
    <property type="term" value="F:carbonate dehydratase activity"/>
    <property type="evidence" value="ECO:0007669"/>
    <property type="project" value="UniProtKB-EC"/>
</dbReference>
<dbReference type="EMBL" id="UGSQ01000003">
    <property type="protein sequence ID" value="SUB27687.1"/>
    <property type="molecule type" value="Genomic_DNA"/>
</dbReference>
<dbReference type="InterPro" id="IPR023561">
    <property type="entry name" value="Carbonic_anhydrase_a-class"/>
</dbReference>
<dbReference type="EC" id="4.2.1.1" evidence="2"/>
<gene>
    <name evidence="8" type="primary">cah</name>
    <name evidence="9" type="ORF">EV689_1114</name>
    <name evidence="8" type="ORF">NCTC11188_01838</name>
</gene>
<accession>A0A379AZM0</accession>
<dbReference type="SUPFAM" id="SSF51069">
    <property type="entry name" value="Carbonic anhydrase"/>
    <property type="match status" value="1"/>
</dbReference>
<dbReference type="InterPro" id="IPR041891">
    <property type="entry name" value="Alpha_CA_prokaryot-like"/>
</dbReference>
<evidence type="ECO:0000313" key="8">
    <source>
        <dbReference type="EMBL" id="SUB27687.1"/>
    </source>
</evidence>
<evidence type="ECO:0000313" key="10">
    <source>
        <dbReference type="Proteomes" id="UP000255113"/>
    </source>
</evidence>
<evidence type="ECO:0000256" key="5">
    <source>
        <dbReference type="ARBA" id="ARBA00023239"/>
    </source>
</evidence>
<keyword evidence="3" id="KW-0479">Metal-binding</keyword>
<dbReference type="InterPro" id="IPR001148">
    <property type="entry name" value="CA_dom"/>
</dbReference>
<dbReference type="CDD" id="cd03124">
    <property type="entry name" value="alpha_CA_prokaryotic_like"/>
    <property type="match status" value="1"/>
</dbReference>
<reference evidence="9 11" key="2">
    <citation type="submission" date="2019-03" db="EMBL/GenBank/DDBJ databases">
        <title>Genomic Encyclopedia of Type Strains, Phase IV (KMG-IV): sequencing the most valuable type-strain genomes for metagenomic binning, comparative biology and taxonomic classification.</title>
        <authorList>
            <person name="Goeker M."/>
        </authorList>
    </citation>
    <scope>NUCLEOTIDE SEQUENCE [LARGE SCALE GENOMIC DNA]</scope>
    <source>
        <strain evidence="9 11">DSM 17481</strain>
    </source>
</reference>
<dbReference type="PANTHER" id="PTHR18952">
    <property type="entry name" value="CARBONIC ANHYDRASE"/>
    <property type="match status" value="1"/>
</dbReference>
<dbReference type="SMART" id="SM01057">
    <property type="entry name" value="Carb_anhydrase"/>
    <property type="match status" value="1"/>
</dbReference>